<gene>
    <name evidence="1" type="ORF">GCM10008955_32980</name>
</gene>
<dbReference type="InterPro" id="IPR011059">
    <property type="entry name" value="Metal-dep_hydrolase_composite"/>
</dbReference>
<keyword evidence="2" id="KW-1185">Reference proteome</keyword>
<protein>
    <recommendedName>
        <fullName evidence="3">Amidohydrolase-related domain-containing protein</fullName>
    </recommendedName>
</protein>
<dbReference type="EMBL" id="BMPP01000016">
    <property type="protein sequence ID" value="GGK36558.1"/>
    <property type="molecule type" value="Genomic_DNA"/>
</dbReference>
<dbReference type="Gene3D" id="3.20.20.140">
    <property type="entry name" value="Metal-dependent hydrolases"/>
    <property type="match status" value="1"/>
</dbReference>
<evidence type="ECO:0000313" key="1">
    <source>
        <dbReference type="EMBL" id="GGK36558.1"/>
    </source>
</evidence>
<accession>A0ABQ2F0R6</accession>
<dbReference type="SUPFAM" id="SSF51556">
    <property type="entry name" value="Metallo-dependent hydrolases"/>
    <property type="match status" value="1"/>
</dbReference>
<evidence type="ECO:0008006" key="3">
    <source>
        <dbReference type="Google" id="ProtNLM"/>
    </source>
</evidence>
<dbReference type="InterPro" id="IPR051781">
    <property type="entry name" value="Metallo-dep_Hydrolase"/>
</dbReference>
<evidence type="ECO:0000313" key="2">
    <source>
        <dbReference type="Proteomes" id="UP000647587"/>
    </source>
</evidence>
<comment type="caution">
    <text evidence="1">The sequence shown here is derived from an EMBL/GenBank/DDBJ whole genome shotgun (WGS) entry which is preliminary data.</text>
</comment>
<dbReference type="Proteomes" id="UP000647587">
    <property type="component" value="Unassembled WGS sequence"/>
</dbReference>
<proteinExistence type="predicted"/>
<reference evidence="2" key="1">
    <citation type="journal article" date="2019" name="Int. J. Syst. Evol. Microbiol.">
        <title>The Global Catalogue of Microorganisms (GCM) 10K type strain sequencing project: providing services to taxonomists for standard genome sequencing and annotation.</title>
        <authorList>
            <consortium name="The Broad Institute Genomics Platform"/>
            <consortium name="The Broad Institute Genome Sequencing Center for Infectious Disease"/>
            <person name="Wu L."/>
            <person name="Ma J."/>
        </authorList>
    </citation>
    <scope>NUCLEOTIDE SEQUENCE [LARGE SCALE GENOMIC DNA]</scope>
    <source>
        <strain evidence="2">JCM 30331</strain>
    </source>
</reference>
<dbReference type="PANTHER" id="PTHR43135:SF3">
    <property type="entry name" value="ALPHA-D-RIBOSE 1-METHYLPHOSPHONATE 5-TRIPHOSPHATE DIPHOSPHATASE"/>
    <property type="match status" value="1"/>
</dbReference>
<dbReference type="Gene3D" id="2.30.40.10">
    <property type="entry name" value="Urease, subunit C, domain 1"/>
    <property type="match status" value="1"/>
</dbReference>
<dbReference type="SUPFAM" id="SSF51338">
    <property type="entry name" value="Composite domain of metallo-dependent hydrolases"/>
    <property type="match status" value="1"/>
</dbReference>
<sequence>MRGMWDGLHAATAQMRSAADWDARLAAALTWHVLEQGGEVGAGTDTPAGVDNLPGGGLHAELAHLVNDARVTPLQALRAATGTAGRLLANGTVPWVGVLRPGAAGDALIVNGDPLQDITVTRRVRTVIHSGHVLA</sequence>
<dbReference type="PANTHER" id="PTHR43135">
    <property type="entry name" value="ALPHA-D-RIBOSE 1-METHYLPHOSPHONATE 5-TRIPHOSPHATE DIPHOSPHATASE"/>
    <property type="match status" value="1"/>
</dbReference>
<dbReference type="InterPro" id="IPR032466">
    <property type="entry name" value="Metal_Hydrolase"/>
</dbReference>
<name>A0ABQ2F0R6_9DEIO</name>
<organism evidence="1 2">
    <name type="scientific">Deinococcus malanensis</name>
    <dbReference type="NCBI Taxonomy" id="1706855"/>
    <lineage>
        <taxon>Bacteria</taxon>
        <taxon>Thermotogati</taxon>
        <taxon>Deinococcota</taxon>
        <taxon>Deinococci</taxon>
        <taxon>Deinococcales</taxon>
        <taxon>Deinococcaceae</taxon>
        <taxon>Deinococcus</taxon>
    </lineage>
</organism>